<dbReference type="SUPFAM" id="SSF52540">
    <property type="entry name" value="P-loop containing nucleoside triphosphate hydrolases"/>
    <property type="match status" value="1"/>
</dbReference>
<dbReference type="Gene3D" id="3.40.50.300">
    <property type="entry name" value="P-loop containing nucleotide triphosphate hydrolases"/>
    <property type="match status" value="1"/>
</dbReference>
<dbReference type="Proteomes" id="UP000738359">
    <property type="component" value="Unassembled WGS sequence"/>
</dbReference>
<dbReference type="GO" id="GO:0005874">
    <property type="term" value="C:microtubule"/>
    <property type="evidence" value="ECO:0007669"/>
    <property type="project" value="TreeGrafter"/>
</dbReference>
<evidence type="ECO:0000259" key="3">
    <source>
        <dbReference type="PROSITE" id="PS51388"/>
    </source>
</evidence>
<evidence type="ECO:0000256" key="2">
    <source>
        <dbReference type="ARBA" id="ARBA00023134"/>
    </source>
</evidence>
<keyword evidence="1" id="KW-0547">Nucleotide-binding</keyword>
<dbReference type="OrthoDB" id="5061070at2759"/>
<evidence type="ECO:0000313" key="5">
    <source>
        <dbReference type="EMBL" id="KAF9961368.1"/>
    </source>
</evidence>
<dbReference type="GO" id="GO:0016559">
    <property type="term" value="P:peroxisome fission"/>
    <property type="evidence" value="ECO:0007669"/>
    <property type="project" value="TreeGrafter"/>
</dbReference>
<feature type="domain" description="GED" evidence="3">
    <location>
        <begin position="586"/>
        <end position="667"/>
    </location>
</feature>
<gene>
    <name evidence="5" type="ORF">BGZ70_008298</name>
</gene>
<keyword evidence="6" id="KW-1185">Reference proteome</keyword>
<reference evidence="5" key="1">
    <citation type="journal article" date="2020" name="Fungal Divers.">
        <title>Resolving the Mortierellaceae phylogeny through synthesis of multi-gene phylogenetics and phylogenomics.</title>
        <authorList>
            <person name="Vandepol N."/>
            <person name="Liber J."/>
            <person name="Desiro A."/>
            <person name="Na H."/>
            <person name="Kennedy M."/>
            <person name="Barry K."/>
            <person name="Grigoriev I.V."/>
            <person name="Miller A.N."/>
            <person name="O'Donnell K."/>
            <person name="Stajich J.E."/>
            <person name="Bonito G."/>
        </authorList>
    </citation>
    <scope>NUCLEOTIDE SEQUENCE</scope>
    <source>
        <strain evidence="5">CK1249</strain>
    </source>
</reference>
<dbReference type="Pfam" id="PF00350">
    <property type="entry name" value="Dynamin_N"/>
    <property type="match status" value="1"/>
</dbReference>
<dbReference type="InterPro" id="IPR027417">
    <property type="entry name" value="P-loop_NTPase"/>
</dbReference>
<dbReference type="GO" id="GO:0005739">
    <property type="term" value="C:mitochondrion"/>
    <property type="evidence" value="ECO:0007669"/>
    <property type="project" value="TreeGrafter"/>
</dbReference>
<keyword evidence="2" id="KW-0342">GTP-binding</keyword>
<dbReference type="InterPro" id="IPR020850">
    <property type="entry name" value="GED_dom"/>
</dbReference>
<dbReference type="Gene3D" id="1.20.120.1240">
    <property type="entry name" value="Dynamin, middle domain"/>
    <property type="match status" value="1"/>
</dbReference>
<dbReference type="PANTHER" id="PTHR11566:SF21">
    <property type="entry name" value="DYNAMIN RELATED PROTEIN 1, ISOFORM A"/>
    <property type="match status" value="1"/>
</dbReference>
<dbReference type="CDD" id="cd08771">
    <property type="entry name" value="DLP_1"/>
    <property type="match status" value="1"/>
</dbReference>
<dbReference type="SMART" id="SM00053">
    <property type="entry name" value="DYNc"/>
    <property type="match status" value="1"/>
</dbReference>
<name>A0A9P6J631_MORAP</name>
<dbReference type="GO" id="GO:0003924">
    <property type="term" value="F:GTPase activity"/>
    <property type="evidence" value="ECO:0007669"/>
    <property type="project" value="InterPro"/>
</dbReference>
<dbReference type="InterPro" id="IPR030381">
    <property type="entry name" value="G_DYNAMIN_dom"/>
</dbReference>
<accession>A0A9P6J631</accession>
<dbReference type="GO" id="GO:0005525">
    <property type="term" value="F:GTP binding"/>
    <property type="evidence" value="ECO:0007669"/>
    <property type="project" value="InterPro"/>
</dbReference>
<feature type="domain" description="Dynamin-type G" evidence="4">
    <location>
        <begin position="35"/>
        <end position="307"/>
    </location>
</feature>
<dbReference type="PROSITE" id="PS51388">
    <property type="entry name" value="GED"/>
    <property type="match status" value="1"/>
</dbReference>
<dbReference type="PRINTS" id="PR00195">
    <property type="entry name" value="DYNAMIN"/>
</dbReference>
<dbReference type="GO" id="GO:0008017">
    <property type="term" value="F:microtubule binding"/>
    <property type="evidence" value="ECO:0007669"/>
    <property type="project" value="TreeGrafter"/>
</dbReference>
<dbReference type="Pfam" id="PF01031">
    <property type="entry name" value="Dynamin_M"/>
    <property type="match status" value="1"/>
</dbReference>
<organism evidence="5 6">
    <name type="scientific">Mortierella alpina</name>
    <name type="common">Oleaginous fungus</name>
    <name type="synonym">Mortierella renispora</name>
    <dbReference type="NCBI Taxonomy" id="64518"/>
    <lineage>
        <taxon>Eukaryota</taxon>
        <taxon>Fungi</taxon>
        <taxon>Fungi incertae sedis</taxon>
        <taxon>Mucoromycota</taxon>
        <taxon>Mortierellomycotina</taxon>
        <taxon>Mortierellomycetes</taxon>
        <taxon>Mortierellales</taxon>
        <taxon>Mortierellaceae</taxon>
        <taxon>Mortierella</taxon>
    </lineage>
</organism>
<dbReference type="GO" id="GO:0048312">
    <property type="term" value="P:intracellular distribution of mitochondria"/>
    <property type="evidence" value="ECO:0007669"/>
    <property type="project" value="TreeGrafter"/>
</dbReference>
<dbReference type="InterPro" id="IPR001401">
    <property type="entry name" value="Dynamin_GTPase"/>
</dbReference>
<proteinExistence type="predicted"/>
<protein>
    <submittedName>
        <fullName evidence="5">Uncharacterized protein</fullName>
    </submittedName>
</protein>
<dbReference type="InterPro" id="IPR022812">
    <property type="entry name" value="Dynamin"/>
</dbReference>
<evidence type="ECO:0000256" key="1">
    <source>
        <dbReference type="ARBA" id="ARBA00022741"/>
    </source>
</evidence>
<dbReference type="GO" id="GO:0000266">
    <property type="term" value="P:mitochondrial fission"/>
    <property type="evidence" value="ECO:0007669"/>
    <property type="project" value="TreeGrafter"/>
</dbReference>
<dbReference type="InterPro" id="IPR045063">
    <property type="entry name" value="Dynamin_N"/>
</dbReference>
<evidence type="ECO:0000259" key="4">
    <source>
        <dbReference type="PROSITE" id="PS51718"/>
    </source>
</evidence>
<dbReference type="PROSITE" id="PS51718">
    <property type="entry name" value="G_DYNAMIN_2"/>
    <property type="match status" value="1"/>
</dbReference>
<dbReference type="PANTHER" id="PTHR11566">
    <property type="entry name" value="DYNAMIN"/>
    <property type="match status" value="1"/>
</dbReference>
<dbReference type="GO" id="GO:0006897">
    <property type="term" value="P:endocytosis"/>
    <property type="evidence" value="ECO:0007669"/>
    <property type="project" value="TreeGrafter"/>
</dbReference>
<evidence type="ECO:0000313" key="6">
    <source>
        <dbReference type="Proteomes" id="UP000738359"/>
    </source>
</evidence>
<dbReference type="AlphaFoldDB" id="A0A9P6J631"/>
<sequence length="667" mass="75963">MISGPNDMTISFENAQYQNLIDKINKIRSYGLSKMITIPQIAILGDQSSGKSSVLEAITKLTFPRNIETCTRFATQVNMRRSERVELSAHIDGEDDFNTLYTSQLATLDIEKIINKASSILCSSVEISEKVLEITISGPTLSPLTIIDLPGYINTTIDGQDRSIVQTIREINTRYIKDSRTIILAVVPANVDLNNIFVLGEAERYDKSNERTIPIVTKPDTIEQDLLPSLVNTLLNRRKYMKLGYLVMKNSSYKDIAMPWDDARQREADFFTSSPLWNQVPASRKGRVSVKRFLGELLYTHIKKELPFLKKEILALISECEKDITSMGPPVSDVSKAKIKYLDCIMKLKSSLTALLDGHYSFEYINQHKSDVVNEDSVATVNDEGKNSGDGDSDDPLILKGDHRFIRSTLQRLYDRYNQVMNRDKFMLSKDKISELVLRYKGNELPGFVSFATFTQIYIETLASWRGITKAHVSNIQLYLYEAITSFIAFAVDPLLKDTLVLEFDKFYSSQTAKIDDALGNIFADEDIPFTMNKYYYDNILNSRKAKVEQQIQGLFNKYRPATNVIPAAPLKLQASDVNYNEQLAIEDLQEELQSYCKVARKRIVDVVLLQTIERYMIKQINLYFDMLVVVDDSVISSRLLESPTTTARRQELQERATVLRKSLLEL</sequence>
<dbReference type="InterPro" id="IPR000375">
    <property type="entry name" value="Dynamin_stalk"/>
</dbReference>
<comment type="caution">
    <text evidence="5">The sequence shown here is derived from an EMBL/GenBank/DDBJ whole genome shotgun (WGS) entry which is preliminary data.</text>
</comment>
<dbReference type="GO" id="GO:0016020">
    <property type="term" value="C:membrane"/>
    <property type="evidence" value="ECO:0007669"/>
    <property type="project" value="TreeGrafter"/>
</dbReference>
<dbReference type="EMBL" id="JAAAHY010000587">
    <property type="protein sequence ID" value="KAF9961368.1"/>
    <property type="molecule type" value="Genomic_DNA"/>
</dbReference>